<evidence type="ECO:0000259" key="2">
    <source>
        <dbReference type="PROSITE" id="PS51048"/>
    </source>
</evidence>
<feature type="compositionally biased region" description="Basic and acidic residues" evidence="1">
    <location>
        <begin position="140"/>
        <end position="164"/>
    </location>
</feature>
<feature type="region of interest" description="Disordered" evidence="1">
    <location>
        <begin position="139"/>
        <end position="181"/>
    </location>
</feature>
<dbReference type="InterPro" id="IPR008978">
    <property type="entry name" value="HSP20-like_chaperone"/>
</dbReference>
<dbReference type="SUPFAM" id="SSF49764">
    <property type="entry name" value="HSP20-like chaperones"/>
    <property type="match status" value="1"/>
</dbReference>
<comment type="caution">
    <text evidence="4">The sequence shown here is derived from an EMBL/GenBank/DDBJ whole genome shotgun (WGS) entry which is preliminary data.</text>
</comment>
<feature type="domain" description="SGS" evidence="2">
    <location>
        <begin position="299"/>
        <end position="383"/>
    </location>
</feature>
<dbReference type="PROSITE" id="PS51048">
    <property type="entry name" value="SGS"/>
    <property type="match status" value="1"/>
</dbReference>
<dbReference type="Gene3D" id="2.60.40.790">
    <property type="match status" value="1"/>
</dbReference>
<organism evidence="4 5">
    <name type="scientific">Nakaseomyces bracarensis</name>
    <dbReference type="NCBI Taxonomy" id="273131"/>
    <lineage>
        <taxon>Eukaryota</taxon>
        <taxon>Fungi</taxon>
        <taxon>Dikarya</taxon>
        <taxon>Ascomycota</taxon>
        <taxon>Saccharomycotina</taxon>
        <taxon>Saccharomycetes</taxon>
        <taxon>Saccharomycetales</taxon>
        <taxon>Saccharomycetaceae</taxon>
        <taxon>Nakaseomyces</taxon>
    </lineage>
</organism>
<dbReference type="Pfam" id="PF05002">
    <property type="entry name" value="SGS"/>
    <property type="match status" value="1"/>
</dbReference>
<reference evidence="4 5" key="1">
    <citation type="submission" date="2024-05" db="EMBL/GenBank/DDBJ databases">
        <title>Long read based assembly of the Candida bracarensis genome reveals expanded adhesin content.</title>
        <authorList>
            <person name="Marcet-Houben M."/>
            <person name="Ksiezopolska E."/>
            <person name="Gabaldon T."/>
        </authorList>
    </citation>
    <scope>NUCLEOTIDE SEQUENCE [LARGE SCALE GENOMIC DNA]</scope>
    <source>
        <strain evidence="4 5">CBM6</strain>
    </source>
</reference>
<gene>
    <name evidence="4" type="ORF">RNJ44_03608</name>
</gene>
<protein>
    <submittedName>
        <fullName evidence="4">Protein SGT1</fullName>
    </submittedName>
</protein>
<evidence type="ECO:0000256" key="1">
    <source>
        <dbReference type="SAM" id="MobiDB-lite"/>
    </source>
</evidence>
<dbReference type="PROSITE" id="PS51203">
    <property type="entry name" value="CS"/>
    <property type="match status" value="1"/>
</dbReference>
<name>A0ABR4NXE8_9SACH</name>
<dbReference type="CDD" id="cd06466">
    <property type="entry name" value="p23_CS_SGT1_like"/>
    <property type="match status" value="1"/>
</dbReference>
<dbReference type="InterPro" id="IPR044563">
    <property type="entry name" value="Sgt1-like"/>
</dbReference>
<keyword evidence="5" id="KW-1185">Reference proteome</keyword>
<dbReference type="PANTHER" id="PTHR45862">
    <property type="entry name" value="PROTEIN SGT1 HOMOLOG"/>
    <property type="match status" value="1"/>
</dbReference>
<feature type="domain" description="CS" evidence="3">
    <location>
        <begin position="181"/>
        <end position="274"/>
    </location>
</feature>
<accession>A0ABR4NXE8</accession>
<evidence type="ECO:0000313" key="4">
    <source>
        <dbReference type="EMBL" id="KAL3233568.1"/>
    </source>
</evidence>
<sequence length="383" mass="43739">MPVDKDLKVAYTTLYDEENPIGALGLYDKILKETPENLTALVYKGHALEKLYFSDKEWHTVATMDEAQSCLAAAEDVALQRGDRKKIGWVYFRSFVLQFNLKYYKVAERYLDRAKKYGYEDPFLGLWEDKLNKKLARLASKQDKTNSETSKVDNDETVPEKKITESVPIKTSDQTAKNDDSEKLRTDWYQSNDKITISFFTVNLPQDKNSVNISIPDHQTLSISYPVKATGSEFQFELKLAQRVDPSDVIVNIMTKKFEVALKKEVNSKWKTLEYDSKAPINVPTPVDPSLSIDTKPMAYPTSSKKHIDWSKIDLDDDEEEENSGSADAFFQQLYADADPDTRRAMMKSFIESNGTTLNTNWEEVGNGKVETALPEGQELKKW</sequence>
<evidence type="ECO:0000313" key="5">
    <source>
        <dbReference type="Proteomes" id="UP001623330"/>
    </source>
</evidence>
<dbReference type="Pfam" id="PF04969">
    <property type="entry name" value="CS"/>
    <property type="match status" value="1"/>
</dbReference>
<dbReference type="EMBL" id="JBEVYD010000004">
    <property type="protein sequence ID" value="KAL3233568.1"/>
    <property type="molecule type" value="Genomic_DNA"/>
</dbReference>
<dbReference type="InterPro" id="IPR007052">
    <property type="entry name" value="CS_dom"/>
</dbReference>
<evidence type="ECO:0000259" key="3">
    <source>
        <dbReference type="PROSITE" id="PS51203"/>
    </source>
</evidence>
<proteinExistence type="predicted"/>
<dbReference type="Proteomes" id="UP001623330">
    <property type="component" value="Unassembled WGS sequence"/>
</dbReference>
<dbReference type="InterPro" id="IPR007699">
    <property type="entry name" value="SGS_dom"/>
</dbReference>